<keyword evidence="1" id="KW-1133">Transmembrane helix</keyword>
<keyword evidence="1" id="KW-0812">Transmembrane</keyword>
<comment type="caution">
    <text evidence="2">The sequence shown here is derived from an EMBL/GenBank/DDBJ whole genome shotgun (WGS) entry which is preliminary data.</text>
</comment>
<evidence type="ECO:0000313" key="3">
    <source>
        <dbReference type="Proteomes" id="UP001054821"/>
    </source>
</evidence>
<feature type="transmembrane region" description="Helical" evidence="1">
    <location>
        <begin position="26"/>
        <end position="47"/>
    </location>
</feature>
<accession>A0AAD4ZXX9</accession>
<evidence type="ECO:0000256" key="1">
    <source>
        <dbReference type="SAM" id="Phobius"/>
    </source>
</evidence>
<reference evidence="2 3" key="1">
    <citation type="journal article" date="2022" name="G3 (Bethesda)">
        <title>Whole-genome sequence and methylome profiling of the almond [Prunus dulcis (Mill.) D.A. Webb] cultivar 'Nonpareil'.</title>
        <authorList>
            <person name="D'Amico-Willman K.M."/>
            <person name="Ouma W.Z."/>
            <person name="Meulia T."/>
            <person name="Sideli G.M."/>
            <person name="Gradziel T.M."/>
            <person name="Fresnedo-Ramirez J."/>
        </authorList>
    </citation>
    <scope>NUCLEOTIDE SEQUENCE [LARGE SCALE GENOMIC DNA]</scope>
    <source>
        <strain evidence="2">Clone GOH B32 T37-40</strain>
    </source>
</reference>
<name>A0AAD4ZXX9_PRUDU</name>
<dbReference type="InterPro" id="IPR027728">
    <property type="entry name" value="Topless_fam"/>
</dbReference>
<dbReference type="AlphaFoldDB" id="A0AAD4ZXX9"/>
<organism evidence="2 3">
    <name type="scientific">Prunus dulcis</name>
    <name type="common">Almond</name>
    <name type="synonym">Amygdalus dulcis</name>
    <dbReference type="NCBI Taxonomy" id="3755"/>
    <lineage>
        <taxon>Eukaryota</taxon>
        <taxon>Viridiplantae</taxon>
        <taxon>Streptophyta</taxon>
        <taxon>Embryophyta</taxon>
        <taxon>Tracheophyta</taxon>
        <taxon>Spermatophyta</taxon>
        <taxon>Magnoliopsida</taxon>
        <taxon>eudicotyledons</taxon>
        <taxon>Gunneridae</taxon>
        <taxon>Pentapetalae</taxon>
        <taxon>rosids</taxon>
        <taxon>fabids</taxon>
        <taxon>Rosales</taxon>
        <taxon>Rosaceae</taxon>
        <taxon>Amygdaloideae</taxon>
        <taxon>Amygdaleae</taxon>
        <taxon>Prunus</taxon>
    </lineage>
</organism>
<gene>
    <name evidence="2" type="ORF">L3X38_009111</name>
</gene>
<evidence type="ECO:0000313" key="2">
    <source>
        <dbReference type="EMBL" id="KAI5356216.1"/>
    </source>
</evidence>
<proteinExistence type="predicted"/>
<dbReference type="EMBL" id="JAJFAZ020000001">
    <property type="protein sequence ID" value="KAI5356216.1"/>
    <property type="molecule type" value="Genomic_DNA"/>
</dbReference>
<keyword evidence="3" id="KW-1185">Reference proteome</keyword>
<keyword evidence="1" id="KW-0472">Membrane</keyword>
<dbReference type="PANTHER" id="PTHR44083:SF30">
    <property type="entry name" value="TOPLESS-LIKE PROTEIN"/>
    <property type="match status" value="1"/>
</dbReference>
<dbReference type="Proteomes" id="UP001054821">
    <property type="component" value="Chromosome 1"/>
</dbReference>
<protein>
    <submittedName>
        <fullName evidence="2">Uncharacterized protein</fullName>
    </submittedName>
</protein>
<dbReference type="SUPFAM" id="SSF50978">
    <property type="entry name" value="WD40 repeat-like"/>
    <property type="match status" value="1"/>
</dbReference>
<dbReference type="InterPro" id="IPR015943">
    <property type="entry name" value="WD40/YVTN_repeat-like_dom_sf"/>
</dbReference>
<dbReference type="InterPro" id="IPR036322">
    <property type="entry name" value="WD40_repeat_dom_sf"/>
</dbReference>
<dbReference type="GO" id="GO:0006355">
    <property type="term" value="P:regulation of DNA-templated transcription"/>
    <property type="evidence" value="ECO:0007669"/>
    <property type="project" value="InterPro"/>
</dbReference>
<sequence length="139" mass="15966">MERDSWSFDSNDIDLSRFDLSKNDSYLISATGGVISIFDMTTFKLLLAHGKFHHYNLHSDEVTRKLEGHSKRVTSLAFSNTLNIFVWEKQRSKLLQTPDGKELRSLSDTYIQIHQNELHLLAINKTHLAVYEVKALACV</sequence>
<dbReference type="PANTHER" id="PTHR44083">
    <property type="entry name" value="TOPLESS-RELATED PROTEIN 1-RELATED"/>
    <property type="match status" value="1"/>
</dbReference>
<dbReference type="Gene3D" id="2.130.10.10">
    <property type="entry name" value="YVTN repeat-like/Quinoprotein amine dehydrogenase"/>
    <property type="match status" value="1"/>
</dbReference>